<dbReference type="InterPro" id="IPR036259">
    <property type="entry name" value="MFS_trans_sf"/>
</dbReference>
<feature type="transmembrane region" description="Helical" evidence="6">
    <location>
        <begin position="178"/>
        <end position="200"/>
    </location>
</feature>
<sequence length="426" mass="46361">MSSSIWNTLWKKRVTHIILFVLVLYLINFLDRVNISYAIDAGMFKDLGLSSAAATVAASLASSLFFIGYFIPQIFSNLLISRIGVRKVFALAFLSWGIITVLIGLSTSVTEVYILRFLLGIAEAPFYAGVIFYLSLWFTRKERATANSLFNAAIPISGIIGGLIAGAIFSVYGNYPGWRYLFFYEGGLAIVAVIFILALMTDFPKDAKWLTTEEKNLLLSEIETSPNVHTKWTRALADPDVIKLAIVYFLGVTSLYGYTIWLPSIISSFSGLSAALSSFLSAIPYLIASISLIFIARYADKKQTHKWVTFYVFLIAGIGLAASAAALRISAVLSFVFFVIAAIGIYSFLSPFWAIPTKFLKGESAAASIGLINAVGNLGGIAGPIIVGVLKAYTNSFLPGIYTMAAFAFVAGIVVLLIKKDVRTMT</sequence>
<dbReference type="GO" id="GO:0016020">
    <property type="term" value="C:membrane"/>
    <property type="evidence" value="ECO:0007669"/>
    <property type="project" value="UniProtKB-SubCell"/>
</dbReference>
<keyword evidence="5 6" id="KW-0472">Membrane</keyword>
<dbReference type="AlphaFoldDB" id="A0A650CPJ2"/>
<proteinExistence type="predicted"/>
<evidence type="ECO:0000256" key="5">
    <source>
        <dbReference type="ARBA" id="ARBA00023136"/>
    </source>
</evidence>
<organism evidence="8 9">
    <name type="scientific">Stygiolobus azoricus</name>
    <dbReference type="NCBI Taxonomy" id="41675"/>
    <lineage>
        <taxon>Archaea</taxon>
        <taxon>Thermoproteota</taxon>
        <taxon>Thermoprotei</taxon>
        <taxon>Sulfolobales</taxon>
        <taxon>Sulfolobaceae</taxon>
        <taxon>Stygiolobus</taxon>
    </lineage>
</organism>
<feature type="transmembrane region" description="Helical" evidence="6">
    <location>
        <begin position="50"/>
        <end position="76"/>
    </location>
</feature>
<evidence type="ECO:0000259" key="7">
    <source>
        <dbReference type="PROSITE" id="PS50850"/>
    </source>
</evidence>
<dbReference type="Gene3D" id="1.20.1250.20">
    <property type="entry name" value="MFS general substrate transporter like domains"/>
    <property type="match status" value="2"/>
</dbReference>
<comment type="subcellular location">
    <subcellularLocation>
        <location evidence="1">Membrane</location>
        <topology evidence="1">Multi-pass membrane protein</topology>
    </subcellularLocation>
</comment>
<keyword evidence="2" id="KW-0813">Transport</keyword>
<keyword evidence="4 6" id="KW-1133">Transmembrane helix</keyword>
<dbReference type="PANTHER" id="PTHR43791:SF36">
    <property type="entry name" value="TRANSPORTER, PUTATIVE (AFU_ORTHOLOGUE AFUA_6G08340)-RELATED"/>
    <property type="match status" value="1"/>
</dbReference>
<evidence type="ECO:0000256" key="1">
    <source>
        <dbReference type="ARBA" id="ARBA00004141"/>
    </source>
</evidence>
<keyword evidence="9" id="KW-1185">Reference proteome</keyword>
<evidence type="ECO:0000313" key="8">
    <source>
        <dbReference type="EMBL" id="QGR19764.1"/>
    </source>
</evidence>
<feature type="transmembrane region" description="Helical" evidence="6">
    <location>
        <begin position="88"/>
        <end position="107"/>
    </location>
</feature>
<feature type="transmembrane region" description="Helical" evidence="6">
    <location>
        <begin position="396"/>
        <end position="418"/>
    </location>
</feature>
<dbReference type="PANTHER" id="PTHR43791">
    <property type="entry name" value="PERMEASE-RELATED"/>
    <property type="match status" value="1"/>
</dbReference>
<dbReference type="PROSITE" id="PS50850">
    <property type="entry name" value="MFS"/>
    <property type="match status" value="1"/>
</dbReference>
<accession>A0A650CPJ2</accession>
<dbReference type="GO" id="GO:0022857">
    <property type="term" value="F:transmembrane transporter activity"/>
    <property type="evidence" value="ECO:0007669"/>
    <property type="project" value="InterPro"/>
</dbReference>
<evidence type="ECO:0000313" key="9">
    <source>
        <dbReference type="Proteomes" id="UP000423396"/>
    </source>
</evidence>
<evidence type="ECO:0000256" key="2">
    <source>
        <dbReference type="ARBA" id="ARBA00022448"/>
    </source>
</evidence>
<feature type="transmembrane region" description="Helical" evidence="6">
    <location>
        <begin position="274"/>
        <end position="296"/>
    </location>
</feature>
<feature type="transmembrane region" description="Helical" evidence="6">
    <location>
        <begin position="308"/>
        <end position="329"/>
    </location>
</feature>
<dbReference type="InterPro" id="IPR011701">
    <property type="entry name" value="MFS"/>
</dbReference>
<feature type="transmembrane region" description="Helical" evidence="6">
    <location>
        <begin position="113"/>
        <end position="137"/>
    </location>
</feature>
<feature type="transmembrane region" description="Helical" evidence="6">
    <location>
        <begin position="12"/>
        <end position="30"/>
    </location>
</feature>
<name>A0A650CPJ2_9CREN</name>
<dbReference type="Pfam" id="PF07690">
    <property type="entry name" value="MFS_1"/>
    <property type="match status" value="1"/>
</dbReference>
<dbReference type="GeneID" id="42798814"/>
<dbReference type="Proteomes" id="UP000423396">
    <property type="component" value="Chromosome"/>
</dbReference>
<feature type="transmembrane region" description="Helical" evidence="6">
    <location>
        <begin position="149"/>
        <end position="172"/>
    </location>
</feature>
<dbReference type="InterPro" id="IPR020846">
    <property type="entry name" value="MFS_dom"/>
</dbReference>
<protein>
    <submittedName>
        <fullName evidence="8">MFS transporter</fullName>
    </submittedName>
</protein>
<feature type="transmembrane region" description="Helical" evidence="6">
    <location>
        <begin position="335"/>
        <end position="355"/>
    </location>
</feature>
<dbReference type="OrthoDB" id="117970at2157"/>
<dbReference type="RefSeq" id="WP_156006865.1">
    <property type="nucleotide sequence ID" value="NZ_CP045483.1"/>
</dbReference>
<keyword evidence="3 6" id="KW-0812">Transmembrane</keyword>
<feature type="transmembrane region" description="Helical" evidence="6">
    <location>
        <begin position="241"/>
        <end position="262"/>
    </location>
</feature>
<dbReference type="SUPFAM" id="SSF103473">
    <property type="entry name" value="MFS general substrate transporter"/>
    <property type="match status" value="1"/>
</dbReference>
<evidence type="ECO:0000256" key="3">
    <source>
        <dbReference type="ARBA" id="ARBA00022692"/>
    </source>
</evidence>
<dbReference type="CDD" id="cd17319">
    <property type="entry name" value="MFS_ExuT_GudP_like"/>
    <property type="match status" value="1"/>
</dbReference>
<evidence type="ECO:0000256" key="6">
    <source>
        <dbReference type="SAM" id="Phobius"/>
    </source>
</evidence>
<evidence type="ECO:0000256" key="4">
    <source>
        <dbReference type="ARBA" id="ARBA00022989"/>
    </source>
</evidence>
<feature type="transmembrane region" description="Helical" evidence="6">
    <location>
        <begin position="367"/>
        <end position="390"/>
    </location>
</feature>
<dbReference type="KEGG" id="sazo:D1868_07035"/>
<dbReference type="EMBL" id="CP045483">
    <property type="protein sequence ID" value="QGR19764.1"/>
    <property type="molecule type" value="Genomic_DNA"/>
</dbReference>
<feature type="domain" description="Major facilitator superfamily (MFS) profile" evidence="7">
    <location>
        <begin position="17"/>
        <end position="423"/>
    </location>
</feature>
<gene>
    <name evidence="8" type="ORF">D1868_07035</name>
</gene>
<reference evidence="8 9" key="1">
    <citation type="submission" date="2019-10" db="EMBL/GenBank/DDBJ databases">
        <title>Genome Sequences from Six Type Strain Members of the Archaeal Family Sulfolobaceae: Acidianus ambivalens, Acidianus infernus, Metallosphaera prunae, Stygiolobus azoricus, Sulfolobus metallicus, and Sulfurisphaera ohwakuensis.</title>
        <authorList>
            <person name="Counts J.A."/>
            <person name="Kelly R.M."/>
        </authorList>
    </citation>
    <scope>NUCLEOTIDE SEQUENCE [LARGE SCALE GENOMIC DNA]</scope>
    <source>
        <strain evidence="8 9">FC6</strain>
    </source>
</reference>